<feature type="region of interest" description="Disordered" evidence="1">
    <location>
        <begin position="109"/>
        <end position="132"/>
    </location>
</feature>
<reference evidence="3 4" key="1">
    <citation type="submission" date="2018-01" db="EMBL/GenBank/DDBJ databases">
        <title>Denitrification phenotypes of diverse strains of Pseudomonas stutzeri.</title>
        <authorList>
            <person name="Milligan D.A."/>
            <person name="Bergaust L."/>
            <person name="Bakken L.R."/>
            <person name="Frostegard A."/>
        </authorList>
    </citation>
    <scope>NUCLEOTIDE SEQUENCE [LARGE SCALE GENOMIC DNA]</scope>
    <source>
        <strain evidence="3 4">KC</strain>
    </source>
</reference>
<dbReference type="EMBL" id="POUN01000005">
    <property type="protein sequence ID" value="PNF79405.1"/>
    <property type="molecule type" value="Genomic_DNA"/>
</dbReference>
<feature type="region of interest" description="Disordered" evidence="1">
    <location>
        <begin position="56"/>
        <end position="76"/>
    </location>
</feature>
<dbReference type="InterPro" id="IPR053722">
    <property type="entry name" value="Curli_assembly_CsgC/AgfC"/>
</dbReference>
<sequence length="132" mass="14384">MLTMTLAAWLLAATPAPADAPVHASLELQPVEDHRLSLALCFKGSGQQVRFRLKVRSSGKAGNAQTTQGGTLTATATQQCPLSNRLGITEDSRVEAELHWWIDDAEQPPILRSYPNAEHGDDEEQNEPQQIA</sequence>
<protein>
    <submittedName>
        <fullName evidence="3">Uncharacterized protein</fullName>
    </submittedName>
</protein>
<dbReference type="AlphaFoldDB" id="A0A2N8RYG0"/>
<proteinExistence type="predicted"/>
<dbReference type="OrthoDB" id="6897707at2"/>
<name>A0A2N8RYG0_STUST</name>
<feature type="compositionally biased region" description="Low complexity" evidence="1">
    <location>
        <begin position="59"/>
        <end position="76"/>
    </location>
</feature>
<gene>
    <name evidence="3" type="ORF">CXK92_18030</name>
</gene>
<evidence type="ECO:0000256" key="1">
    <source>
        <dbReference type="SAM" id="MobiDB-lite"/>
    </source>
</evidence>
<evidence type="ECO:0000313" key="3">
    <source>
        <dbReference type="EMBL" id="PNF79405.1"/>
    </source>
</evidence>
<organism evidence="3 4">
    <name type="scientific">Stutzerimonas stutzeri</name>
    <name type="common">Pseudomonas stutzeri</name>
    <dbReference type="NCBI Taxonomy" id="316"/>
    <lineage>
        <taxon>Bacteria</taxon>
        <taxon>Pseudomonadati</taxon>
        <taxon>Pseudomonadota</taxon>
        <taxon>Gammaproteobacteria</taxon>
        <taxon>Pseudomonadales</taxon>
        <taxon>Pseudomonadaceae</taxon>
        <taxon>Stutzerimonas</taxon>
    </lineage>
</organism>
<dbReference type="Proteomes" id="UP000235925">
    <property type="component" value="Unassembled WGS sequence"/>
</dbReference>
<evidence type="ECO:0000256" key="2">
    <source>
        <dbReference type="SAM" id="SignalP"/>
    </source>
</evidence>
<accession>A0A2N8RYG0</accession>
<evidence type="ECO:0000313" key="4">
    <source>
        <dbReference type="Proteomes" id="UP000235925"/>
    </source>
</evidence>
<feature type="signal peptide" evidence="2">
    <location>
        <begin position="1"/>
        <end position="20"/>
    </location>
</feature>
<dbReference type="Gene3D" id="2.60.40.2420">
    <property type="match status" value="1"/>
</dbReference>
<comment type="caution">
    <text evidence="3">The sequence shown here is derived from an EMBL/GenBank/DDBJ whole genome shotgun (WGS) entry which is preliminary data.</text>
</comment>
<feature type="chain" id="PRO_5014808939" evidence="2">
    <location>
        <begin position="21"/>
        <end position="132"/>
    </location>
</feature>
<keyword evidence="2" id="KW-0732">Signal</keyword>
<dbReference type="RefSeq" id="WP_102826384.1">
    <property type="nucleotide sequence ID" value="NZ_CP139348.1"/>
</dbReference>